<evidence type="ECO:0000313" key="2">
    <source>
        <dbReference type="Proteomes" id="UP000675881"/>
    </source>
</evidence>
<accession>A0A7R8HA00</accession>
<dbReference type="EMBL" id="HG994584">
    <property type="protein sequence ID" value="CAF2957396.1"/>
    <property type="molecule type" value="Genomic_DNA"/>
</dbReference>
<evidence type="ECO:0000313" key="1">
    <source>
        <dbReference type="EMBL" id="CAF2957396.1"/>
    </source>
</evidence>
<proteinExistence type="predicted"/>
<sequence>MKFHCSIHQENLFAKMCNSDFNDGMATVINFLVKRSALTNRQFRSLMEEMDSVYTDFPLHSAVRWLSCGKILERFVSCIDVIKVFRTENGQQYLRMEDNKRIVKLIFLANITGYLKELNPRLQWTGNTVLDMF</sequence>
<keyword evidence="2" id="KW-1185">Reference proteome</keyword>
<dbReference type="PANTHER" id="PTHR45913">
    <property type="entry name" value="EPM2A-INTERACTING PROTEIN 1"/>
    <property type="match status" value="1"/>
</dbReference>
<dbReference type="PANTHER" id="PTHR45913:SF5">
    <property type="entry name" value="GENERAL TRANSCRIPTION FACTOR II-I REPEAT DOMAIN-CONTAINING PROTEIN 2A-LIKE PROTEIN"/>
    <property type="match status" value="1"/>
</dbReference>
<organism evidence="1 2">
    <name type="scientific">Lepeophtheirus salmonis</name>
    <name type="common">Salmon louse</name>
    <name type="synonym">Caligus salmonis</name>
    <dbReference type="NCBI Taxonomy" id="72036"/>
    <lineage>
        <taxon>Eukaryota</taxon>
        <taxon>Metazoa</taxon>
        <taxon>Ecdysozoa</taxon>
        <taxon>Arthropoda</taxon>
        <taxon>Crustacea</taxon>
        <taxon>Multicrustacea</taxon>
        <taxon>Hexanauplia</taxon>
        <taxon>Copepoda</taxon>
        <taxon>Siphonostomatoida</taxon>
        <taxon>Caligidae</taxon>
        <taxon>Lepeophtheirus</taxon>
    </lineage>
</organism>
<dbReference type="AlphaFoldDB" id="A0A7R8HA00"/>
<reference evidence="1" key="1">
    <citation type="submission" date="2021-02" db="EMBL/GenBank/DDBJ databases">
        <authorList>
            <person name="Bekaert M."/>
        </authorList>
    </citation>
    <scope>NUCLEOTIDE SEQUENCE</scope>
    <source>
        <strain evidence="1">IoA-00</strain>
    </source>
</reference>
<dbReference type="Proteomes" id="UP000675881">
    <property type="component" value="Chromosome 5"/>
</dbReference>
<name>A0A7R8HA00_LEPSM</name>
<gene>
    <name evidence="1" type="ORF">LSAA_9647</name>
</gene>
<protein>
    <submittedName>
        <fullName evidence="1">(salmon louse) hypothetical protein</fullName>
    </submittedName>
</protein>